<dbReference type="GO" id="GO:0005524">
    <property type="term" value="F:ATP binding"/>
    <property type="evidence" value="ECO:0007669"/>
    <property type="project" value="UniProtKB-KW"/>
</dbReference>
<organism evidence="9 10">
    <name type="scientific">Elysia marginata</name>
    <dbReference type="NCBI Taxonomy" id="1093978"/>
    <lineage>
        <taxon>Eukaryota</taxon>
        <taxon>Metazoa</taxon>
        <taxon>Spiralia</taxon>
        <taxon>Lophotrochozoa</taxon>
        <taxon>Mollusca</taxon>
        <taxon>Gastropoda</taxon>
        <taxon>Heterobranchia</taxon>
        <taxon>Euthyneura</taxon>
        <taxon>Panpulmonata</taxon>
        <taxon>Sacoglossa</taxon>
        <taxon>Placobranchoidea</taxon>
        <taxon>Plakobranchidae</taxon>
        <taxon>Elysia</taxon>
    </lineage>
</organism>
<evidence type="ECO:0000256" key="5">
    <source>
        <dbReference type="ARBA" id="ARBA00022989"/>
    </source>
</evidence>
<evidence type="ECO:0000256" key="6">
    <source>
        <dbReference type="ARBA" id="ARBA00023136"/>
    </source>
</evidence>
<name>A0AAV4FZ30_9GAST</name>
<evidence type="ECO:0000256" key="7">
    <source>
        <dbReference type="SAM" id="MobiDB-lite"/>
    </source>
</evidence>
<dbReference type="PANTHER" id="PTHR48041:SF78">
    <property type="entry name" value="ABC TRANSPORTER EXPRESSED IN TRACHEA, ISOFORM A"/>
    <property type="match status" value="1"/>
</dbReference>
<evidence type="ECO:0000256" key="1">
    <source>
        <dbReference type="ARBA" id="ARBA00004141"/>
    </source>
</evidence>
<keyword evidence="9" id="KW-0547">Nucleotide-binding</keyword>
<dbReference type="InterPro" id="IPR027417">
    <property type="entry name" value="P-loop_NTPase"/>
</dbReference>
<evidence type="ECO:0000313" key="10">
    <source>
        <dbReference type="Proteomes" id="UP000762676"/>
    </source>
</evidence>
<comment type="similarity">
    <text evidence="2">Belongs to the ABC transporter superfamily. ABCG family. Eye pigment precursor importer (TC 3.A.1.204) subfamily.</text>
</comment>
<accession>A0AAV4FZ30</accession>
<evidence type="ECO:0000259" key="8">
    <source>
        <dbReference type="Pfam" id="PF00005"/>
    </source>
</evidence>
<keyword evidence="10" id="KW-1185">Reference proteome</keyword>
<dbReference type="GO" id="GO:0005886">
    <property type="term" value="C:plasma membrane"/>
    <property type="evidence" value="ECO:0007669"/>
    <property type="project" value="TreeGrafter"/>
</dbReference>
<dbReference type="InterPro" id="IPR003439">
    <property type="entry name" value="ABC_transporter-like_ATP-bd"/>
</dbReference>
<keyword evidence="5" id="KW-1133">Transmembrane helix</keyword>
<dbReference type="Gene3D" id="3.40.50.300">
    <property type="entry name" value="P-loop containing nucleotide triphosphate hydrolases"/>
    <property type="match status" value="1"/>
</dbReference>
<protein>
    <submittedName>
        <fullName evidence="9">ATP-binding cassette sub-family G member</fullName>
    </submittedName>
</protein>
<dbReference type="AlphaFoldDB" id="A0AAV4FZ30"/>
<evidence type="ECO:0000256" key="2">
    <source>
        <dbReference type="ARBA" id="ARBA00005814"/>
    </source>
</evidence>
<dbReference type="EMBL" id="BMAT01008133">
    <property type="protein sequence ID" value="GFR78524.1"/>
    <property type="molecule type" value="Genomic_DNA"/>
</dbReference>
<dbReference type="PANTHER" id="PTHR48041">
    <property type="entry name" value="ABC TRANSPORTER G FAMILY MEMBER 28"/>
    <property type="match status" value="1"/>
</dbReference>
<dbReference type="GO" id="GO:0042626">
    <property type="term" value="F:ATPase-coupled transmembrane transporter activity"/>
    <property type="evidence" value="ECO:0007669"/>
    <property type="project" value="TreeGrafter"/>
</dbReference>
<dbReference type="GO" id="GO:0016887">
    <property type="term" value="F:ATP hydrolysis activity"/>
    <property type="evidence" value="ECO:0007669"/>
    <property type="project" value="InterPro"/>
</dbReference>
<feature type="domain" description="ABC transporter" evidence="8">
    <location>
        <begin position="70"/>
        <end position="181"/>
    </location>
</feature>
<proteinExistence type="inferred from homology"/>
<dbReference type="SUPFAM" id="SSF52540">
    <property type="entry name" value="P-loop containing nucleoside triphosphate hydrolases"/>
    <property type="match status" value="1"/>
</dbReference>
<comment type="subcellular location">
    <subcellularLocation>
        <location evidence="1">Membrane</location>
        <topology evidence="1">Multi-pass membrane protein</topology>
    </subcellularLocation>
</comment>
<feature type="compositionally biased region" description="Basic and acidic residues" evidence="7">
    <location>
        <begin position="16"/>
        <end position="26"/>
    </location>
</feature>
<dbReference type="Proteomes" id="UP000762676">
    <property type="component" value="Unassembled WGS sequence"/>
</dbReference>
<reference evidence="9 10" key="1">
    <citation type="journal article" date="2021" name="Elife">
        <title>Chloroplast acquisition without the gene transfer in kleptoplastic sea slugs, Plakobranchus ocellatus.</title>
        <authorList>
            <person name="Maeda T."/>
            <person name="Takahashi S."/>
            <person name="Yoshida T."/>
            <person name="Shimamura S."/>
            <person name="Takaki Y."/>
            <person name="Nagai Y."/>
            <person name="Toyoda A."/>
            <person name="Suzuki Y."/>
            <person name="Arimoto A."/>
            <person name="Ishii H."/>
            <person name="Satoh N."/>
            <person name="Nishiyama T."/>
            <person name="Hasebe M."/>
            <person name="Maruyama T."/>
            <person name="Minagawa J."/>
            <person name="Obokata J."/>
            <person name="Shigenobu S."/>
        </authorList>
    </citation>
    <scope>NUCLEOTIDE SEQUENCE [LARGE SCALE GENOMIC DNA]</scope>
</reference>
<keyword evidence="9" id="KW-0067">ATP-binding</keyword>
<evidence type="ECO:0000256" key="3">
    <source>
        <dbReference type="ARBA" id="ARBA00022448"/>
    </source>
</evidence>
<evidence type="ECO:0000313" key="9">
    <source>
        <dbReference type="EMBL" id="GFR78524.1"/>
    </source>
</evidence>
<keyword evidence="4" id="KW-0812">Transmembrane</keyword>
<dbReference type="Pfam" id="PF00005">
    <property type="entry name" value="ABC_tran"/>
    <property type="match status" value="1"/>
</dbReference>
<feature type="region of interest" description="Disordered" evidence="7">
    <location>
        <begin position="14"/>
        <end position="42"/>
    </location>
</feature>
<sequence length="204" mass="23828">MNVNRTTIFRLRQRRHETDTVSDRPRSGRPRCTTQRQDRKLDRNHINNRVLSVSASSRQTKVRNNQVQTQTKNVTGQLLVRNRERDLRSFRKMSCYIMQDDELLPHLTVEEAMMCSANLKLDERLEPQDKKDVVAEILDTLGLNEAKKTRTSNLSGGQRKRLSIALELVNNPPVMFFDEPTRYDLKLLQSGRDISNPTRRKLNQ</sequence>
<evidence type="ECO:0000256" key="4">
    <source>
        <dbReference type="ARBA" id="ARBA00022692"/>
    </source>
</evidence>
<keyword evidence="3" id="KW-0813">Transport</keyword>
<gene>
    <name evidence="9" type="ORF">ElyMa_003996300</name>
</gene>
<keyword evidence="6" id="KW-0472">Membrane</keyword>
<dbReference type="InterPro" id="IPR050352">
    <property type="entry name" value="ABCG_transporters"/>
</dbReference>
<comment type="caution">
    <text evidence="9">The sequence shown here is derived from an EMBL/GenBank/DDBJ whole genome shotgun (WGS) entry which is preliminary data.</text>
</comment>